<gene>
    <name evidence="2" type="ORF">NPIL_501991</name>
</gene>
<dbReference type="EMBL" id="BMAW01013788">
    <property type="protein sequence ID" value="GFT35770.1"/>
    <property type="molecule type" value="Genomic_DNA"/>
</dbReference>
<keyword evidence="1" id="KW-1133">Transmembrane helix</keyword>
<dbReference type="Proteomes" id="UP000887013">
    <property type="component" value="Unassembled WGS sequence"/>
</dbReference>
<accession>A0A8X6NUN2</accession>
<name>A0A8X6NUN2_NEPPI</name>
<evidence type="ECO:0000256" key="1">
    <source>
        <dbReference type="SAM" id="Phobius"/>
    </source>
</evidence>
<sequence>MLLVSSDKIQLNPQTHPLYNAISALYNPYPTTRPQDNTIRRTERKKKEAIHGMILGGFDYYLAKIGDPQRLNHGKRDVCFGNIYVGYSTSLLSLFFSSAVLIR</sequence>
<organism evidence="2 3">
    <name type="scientific">Nephila pilipes</name>
    <name type="common">Giant wood spider</name>
    <name type="synonym">Nephila maculata</name>
    <dbReference type="NCBI Taxonomy" id="299642"/>
    <lineage>
        <taxon>Eukaryota</taxon>
        <taxon>Metazoa</taxon>
        <taxon>Ecdysozoa</taxon>
        <taxon>Arthropoda</taxon>
        <taxon>Chelicerata</taxon>
        <taxon>Arachnida</taxon>
        <taxon>Araneae</taxon>
        <taxon>Araneomorphae</taxon>
        <taxon>Entelegynae</taxon>
        <taxon>Araneoidea</taxon>
        <taxon>Nephilidae</taxon>
        <taxon>Nephila</taxon>
    </lineage>
</organism>
<dbReference type="AlphaFoldDB" id="A0A8X6NUN2"/>
<evidence type="ECO:0000313" key="2">
    <source>
        <dbReference type="EMBL" id="GFT35770.1"/>
    </source>
</evidence>
<keyword evidence="3" id="KW-1185">Reference proteome</keyword>
<protein>
    <submittedName>
        <fullName evidence="2">Uncharacterized protein</fullName>
    </submittedName>
</protein>
<keyword evidence="1" id="KW-0472">Membrane</keyword>
<comment type="caution">
    <text evidence="2">The sequence shown here is derived from an EMBL/GenBank/DDBJ whole genome shotgun (WGS) entry which is preliminary data.</text>
</comment>
<evidence type="ECO:0000313" key="3">
    <source>
        <dbReference type="Proteomes" id="UP000887013"/>
    </source>
</evidence>
<feature type="transmembrane region" description="Helical" evidence="1">
    <location>
        <begin position="83"/>
        <end position="102"/>
    </location>
</feature>
<proteinExistence type="predicted"/>
<keyword evidence="1" id="KW-0812">Transmembrane</keyword>
<reference evidence="2" key="1">
    <citation type="submission" date="2020-08" db="EMBL/GenBank/DDBJ databases">
        <title>Multicomponent nature underlies the extraordinary mechanical properties of spider dragline silk.</title>
        <authorList>
            <person name="Kono N."/>
            <person name="Nakamura H."/>
            <person name="Mori M."/>
            <person name="Yoshida Y."/>
            <person name="Ohtoshi R."/>
            <person name="Malay A.D."/>
            <person name="Moran D.A.P."/>
            <person name="Tomita M."/>
            <person name="Numata K."/>
            <person name="Arakawa K."/>
        </authorList>
    </citation>
    <scope>NUCLEOTIDE SEQUENCE</scope>
</reference>